<feature type="region of interest" description="Disordered" evidence="1">
    <location>
        <begin position="323"/>
        <end position="387"/>
    </location>
</feature>
<gene>
    <name evidence="3" type="ORF">EG68_01136</name>
</gene>
<evidence type="ECO:0000259" key="2">
    <source>
        <dbReference type="Pfam" id="PF21021"/>
    </source>
</evidence>
<evidence type="ECO:0000256" key="1">
    <source>
        <dbReference type="SAM" id="MobiDB-lite"/>
    </source>
</evidence>
<protein>
    <recommendedName>
        <fullName evidence="2">Fas-associated factor 1/2-like UAS domain-containing protein</fullName>
    </recommendedName>
</protein>
<organism evidence="3 4">
    <name type="scientific">Paragonimus skrjabini miyazakii</name>
    <dbReference type="NCBI Taxonomy" id="59628"/>
    <lineage>
        <taxon>Eukaryota</taxon>
        <taxon>Metazoa</taxon>
        <taxon>Spiralia</taxon>
        <taxon>Lophotrochozoa</taxon>
        <taxon>Platyhelminthes</taxon>
        <taxon>Trematoda</taxon>
        <taxon>Digenea</taxon>
        <taxon>Plagiorchiida</taxon>
        <taxon>Troglotremata</taxon>
        <taxon>Troglotrematidae</taxon>
        <taxon>Paragonimus</taxon>
    </lineage>
</organism>
<comment type="caution">
    <text evidence="3">The sequence shown here is derived from an EMBL/GenBank/DDBJ whole genome shotgun (WGS) entry which is preliminary data.</text>
</comment>
<proteinExistence type="predicted"/>
<name>A0A8S9Z8G9_9TREM</name>
<sequence>MPKNKFVKCETLSQNKSHLDLINESYMIAPGAAHDDLPSESKTYTTDGLNISETSALDRYISKIHSNLLTSEDQAALTQQFCVYFYHRYCTALGDLLDPDPGNSWLEKNNSDLKHPDPLGERVSAMHEAQSKPLCPFFYTGSLAEAVKLCERPPGRPWPVVLLYLHHEESPHTHRFVQDILCSLYDNDRDEIQVADATTPMFTVPNVVITTRNETDSVSKSDREVLIQSATIPRVISTPSLAQMPPPPNSLGAKVESVSATTPCKSRRSNPALGRVRSQQGGCDRAKVGNCIRKSLFRVASNVSIHLADSQIGSMNDHVEINSKLSSSSRVKSFVRPRGSKRPNATKSISNKETNNAARKPLFPDQNCPNDYGEDIQPESTRSDGGINYRVDNITAETDERTGGTNPMDDGKAYCTVYKSKSFRGLLLERSAGLVPWNCTLPRMRAYLLSAFAATRLSQWLKEWQKPCDYPVLVAVGRTAEREVVCSQLKGASATRTSALHWLNEVTLAHFSNYRRMTIPTCPERSEAHTITPPNITSPLPGDSCGQMNIYVDNLAQQPNPTIPVITSGRTTAVTGELTEHTFTSLPYIRQSQNDRNISSRMQQTKLVLSPTCPEEVVYRVTKTPQQQEGPLSFLFEQCVEKPSERFREQLKLVQTSFRLANASMEKILNFEYLRNLGIDLEEPMEENWEEPTKKSMQQLLVATLCKTDGFKQVPSRRRENAVTPTVNEPVESFSRTNEFTEKMPFKITEASFKADRTFGDQTPHSNDHDRLRSTRSKYVVDEPPVTGTGFYEEFKKHFVLDFPSTPPFLLGRLQTAVLRSVNILHSQQTSPLLIYLHDSHAFGAAHFVANVLCSRRFSSKLFDHGLYIWPLDVTDVRKNTTVITEARYCTKLLVKCHQPDPVNGIARVVEEQMKQRSRMKSWSLTPTKPLKHTKRCLPQRTEGLGHLQMTSANNVGSPSKIAEFNWKATGSLESAEKLLQYFEGHPANETFGHIFKIPILPTLVNVYYTNKMFCITHILLPSATTKEAMSWLSSVLKFFYRLKPRTG</sequence>
<dbReference type="Proteomes" id="UP000822476">
    <property type="component" value="Unassembled WGS sequence"/>
</dbReference>
<dbReference type="OrthoDB" id="6246443at2759"/>
<dbReference type="EMBL" id="JTDE01000380">
    <property type="protein sequence ID" value="KAF7261431.1"/>
    <property type="molecule type" value="Genomic_DNA"/>
</dbReference>
<reference evidence="3" key="1">
    <citation type="submission" date="2019-07" db="EMBL/GenBank/DDBJ databases">
        <title>Annotation for the trematode Paragonimus miyazaki's.</title>
        <authorList>
            <person name="Choi Y.-J."/>
        </authorList>
    </citation>
    <scope>NUCLEOTIDE SEQUENCE</scope>
    <source>
        <strain evidence="3">Japan</strain>
    </source>
</reference>
<feature type="compositionally biased region" description="Low complexity" evidence="1">
    <location>
        <begin position="323"/>
        <end position="332"/>
    </location>
</feature>
<evidence type="ECO:0000313" key="4">
    <source>
        <dbReference type="Proteomes" id="UP000822476"/>
    </source>
</evidence>
<dbReference type="InterPro" id="IPR049483">
    <property type="entry name" value="FAF1_2-like_UAS"/>
</dbReference>
<evidence type="ECO:0000313" key="3">
    <source>
        <dbReference type="EMBL" id="KAF7261431.1"/>
    </source>
</evidence>
<dbReference type="AlphaFoldDB" id="A0A8S9Z8G9"/>
<accession>A0A8S9Z8G9</accession>
<feature type="compositionally biased region" description="Polar residues" evidence="1">
    <location>
        <begin position="343"/>
        <end position="357"/>
    </location>
</feature>
<keyword evidence="4" id="KW-1185">Reference proteome</keyword>
<feature type="domain" description="Fas-associated factor 1/2-like UAS" evidence="2">
    <location>
        <begin position="791"/>
        <end position="886"/>
    </location>
</feature>
<dbReference type="Gene3D" id="3.40.30.10">
    <property type="entry name" value="Glutaredoxin"/>
    <property type="match status" value="2"/>
</dbReference>
<dbReference type="Pfam" id="PF21021">
    <property type="entry name" value="FAF1"/>
    <property type="match status" value="1"/>
</dbReference>